<organism evidence="1 2">
    <name type="scientific">Nepenthes gracilis</name>
    <name type="common">Slender pitcher plant</name>
    <dbReference type="NCBI Taxonomy" id="150966"/>
    <lineage>
        <taxon>Eukaryota</taxon>
        <taxon>Viridiplantae</taxon>
        <taxon>Streptophyta</taxon>
        <taxon>Embryophyta</taxon>
        <taxon>Tracheophyta</taxon>
        <taxon>Spermatophyta</taxon>
        <taxon>Magnoliopsida</taxon>
        <taxon>eudicotyledons</taxon>
        <taxon>Gunneridae</taxon>
        <taxon>Pentapetalae</taxon>
        <taxon>Caryophyllales</taxon>
        <taxon>Nepenthaceae</taxon>
        <taxon>Nepenthes</taxon>
    </lineage>
</organism>
<dbReference type="Proteomes" id="UP001279734">
    <property type="component" value="Unassembled WGS sequence"/>
</dbReference>
<comment type="caution">
    <text evidence="1">The sequence shown here is derived from an EMBL/GenBank/DDBJ whole genome shotgun (WGS) entry which is preliminary data.</text>
</comment>
<evidence type="ECO:0000313" key="2">
    <source>
        <dbReference type="Proteomes" id="UP001279734"/>
    </source>
</evidence>
<protein>
    <submittedName>
        <fullName evidence="1">Uncharacterized protein</fullName>
    </submittedName>
</protein>
<sequence>MHTSICADQTKIHSYNVAACWGIPSKMLTGTFICTDKVTKSVSSPKLAFCFIEGIVHSGNFQAKENWAKSSYGPNWTIQVISPFQQTILVTTCITAIHTKLVNLCISGSGSIFVSRSFVANNALFSSAVASRHFADSLVKSTYLRYFSSRLFA</sequence>
<dbReference type="EMBL" id="BSYO01000017">
    <property type="protein sequence ID" value="GMH16951.1"/>
    <property type="molecule type" value="Genomic_DNA"/>
</dbReference>
<keyword evidence="2" id="KW-1185">Reference proteome</keyword>
<reference evidence="1" key="1">
    <citation type="submission" date="2023-05" db="EMBL/GenBank/DDBJ databases">
        <title>Nepenthes gracilis genome sequencing.</title>
        <authorList>
            <person name="Fukushima K."/>
        </authorList>
    </citation>
    <scope>NUCLEOTIDE SEQUENCE</scope>
    <source>
        <strain evidence="1">SING2019-196</strain>
    </source>
</reference>
<name>A0AAD3XUN6_NEPGR</name>
<dbReference type="AlphaFoldDB" id="A0AAD3XUN6"/>
<gene>
    <name evidence="1" type="ORF">Nepgr_018792</name>
</gene>
<proteinExistence type="predicted"/>
<evidence type="ECO:0000313" key="1">
    <source>
        <dbReference type="EMBL" id="GMH16951.1"/>
    </source>
</evidence>
<accession>A0AAD3XUN6</accession>